<keyword evidence="2" id="KW-1185">Reference proteome</keyword>
<evidence type="ECO:0000313" key="2">
    <source>
        <dbReference type="Proteomes" id="UP000555728"/>
    </source>
</evidence>
<dbReference type="Proteomes" id="UP000555728">
    <property type="component" value="Unassembled WGS sequence"/>
</dbReference>
<proteinExistence type="predicted"/>
<gene>
    <name evidence="1" type="ORF">GGD88_001806</name>
</gene>
<dbReference type="AlphaFoldDB" id="A0A7W6WK89"/>
<accession>A0A7W6WK89</accession>
<dbReference type="EMBL" id="JACIGI010000012">
    <property type="protein sequence ID" value="MBB4286081.1"/>
    <property type="molecule type" value="Genomic_DNA"/>
</dbReference>
<evidence type="ECO:0000313" key="1">
    <source>
        <dbReference type="EMBL" id="MBB4286081.1"/>
    </source>
</evidence>
<reference evidence="1 2" key="1">
    <citation type="submission" date="2020-08" db="EMBL/GenBank/DDBJ databases">
        <title>Genome sequencing of Purple Non-Sulfur Bacteria from various extreme environments.</title>
        <authorList>
            <person name="Mayer M."/>
        </authorList>
    </citation>
    <scope>NUCLEOTIDE SEQUENCE [LARGE SCALE GENOMIC DNA]</scope>
    <source>
        <strain evidence="1 2">JA135</strain>
    </source>
</reference>
<dbReference type="RefSeq" id="WP_184434393.1">
    <property type="nucleotide sequence ID" value="NZ_JACIGI010000012.1"/>
</dbReference>
<sequence length="165" mass="18029">MLRYKKFDFFRRSPLLPAFTWGEPDSYCALRLVAGAVSAQKLAGLGSVLAAGLKVAGQKCGGVLLISYDTQLLQQICFRSCAAREHLGEEAATCLQARHSDIQAAKNVYELPLGRVSIDGNFCAFTFRSILSIFMVPNYGAVEDDGIYDWSTVGRVKIVGINDVK</sequence>
<organism evidence="1 2">
    <name type="scientific">Roseospira goensis</name>
    <dbReference type="NCBI Taxonomy" id="391922"/>
    <lineage>
        <taxon>Bacteria</taxon>
        <taxon>Pseudomonadati</taxon>
        <taxon>Pseudomonadota</taxon>
        <taxon>Alphaproteobacteria</taxon>
        <taxon>Rhodospirillales</taxon>
        <taxon>Rhodospirillaceae</taxon>
        <taxon>Roseospira</taxon>
    </lineage>
</organism>
<name>A0A7W6WK89_9PROT</name>
<protein>
    <submittedName>
        <fullName evidence="1">Uncharacterized protein</fullName>
    </submittedName>
</protein>
<comment type="caution">
    <text evidence="1">The sequence shown here is derived from an EMBL/GenBank/DDBJ whole genome shotgun (WGS) entry which is preliminary data.</text>
</comment>